<reference evidence="3" key="1">
    <citation type="journal article" date="2023" name="Commun. Biol.">
        <title>Genome analysis of Parmales, the sister group of diatoms, reveals the evolutionary specialization of diatoms from phago-mixotrophs to photoautotrophs.</title>
        <authorList>
            <person name="Ban H."/>
            <person name="Sato S."/>
            <person name="Yoshikawa S."/>
            <person name="Yamada K."/>
            <person name="Nakamura Y."/>
            <person name="Ichinomiya M."/>
            <person name="Sato N."/>
            <person name="Blanc-Mathieu R."/>
            <person name="Endo H."/>
            <person name="Kuwata A."/>
            <person name="Ogata H."/>
        </authorList>
    </citation>
    <scope>NUCLEOTIDE SEQUENCE [LARGE SCALE GENOMIC DNA]</scope>
</reference>
<evidence type="ECO:0000313" key="2">
    <source>
        <dbReference type="EMBL" id="GMH56341.1"/>
    </source>
</evidence>
<feature type="transmembrane region" description="Helical" evidence="1">
    <location>
        <begin position="119"/>
        <end position="137"/>
    </location>
</feature>
<feature type="transmembrane region" description="Helical" evidence="1">
    <location>
        <begin position="188"/>
        <end position="208"/>
    </location>
</feature>
<name>A0A9W6ZQ50_9STRA</name>
<keyword evidence="1" id="KW-0472">Membrane</keyword>
<protein>
    <submittedName>
        <fullName evidence="2">Uncharacterized protein</fullName>
    </submittedName>
</protein>
<dbReference type="EMBL" id="BLQM01000050">
    <property type="protein sequence ID" value="GMH56341.1"/>
    <property type="molecule type" value="Genomic_DNA"/>
</dbReference>
<gene>
    <name evidence="2" type="ORF">TL16_g02112</name>
</gene>
<keyword evidence="1" id="KW-0812">Transmembrane</keyword>
<organism evidence="2 3">
    <name type="scientific">Triparma laevis f. inornata</name>
    <dbReference type="NCBI Taxonomy" id="1714386"/>
    <lineage>
        <taxon>Eukaryota</taxon>
        <taxon>Sar</taxon>
        <taxon>Stramenopiles</taxon>
        <taxon>Ochrophyta</taxon>
        <taxon>Bolidophyceae</taxon>
        <taxon>Parmales</taxon>
        <taxon>Triparmaceae</taxon>
        <taxon>Triparma</taxon>
    </lineage>
</organism>
<sequence length="291" mass="33089">MASNKIAPDNIPSKTSSLGATLATIAPFLEENKIFQKVELYRTAIVSIVDMGKDIMMILKFHNSSRGSYANATLACVSTNLFLQSLHRIKSRNLPQPFPDEVVQPRGQGFIRLLLSTKGTSFAIAILLAEMALYYVIKFMRGDIWYWAPMNSPTKRIFNIVLNVFLIKLAVDWSLVVQFRHPQEVGGAYFTFSIVVTMAIGLLSLIFFEESNNSTLMACQYISDIFTDNSNDDAARNLILSRNEQKWVPFVGDQVKVWLNERLPIWIAQKPDWFNDYRKSLITDLMVEDKA</sequence>
<keyword evidence="1" id="KW-1133">Transmembrane helix</keyword>
<accession>A0A9W6ZQ50</accession>
<feature type="transmembrane region" description="Helical" evidence="1">
    <location>
        <begin position="157"/>
        <end position="176"/>
    </location>
</feature>
<dbReference type="AlphaFoldDB" id="A0A9W6ZQ50"/>
<proteinExistence type="predicted"/>
<evidence type="ECO:0000256" key="1">
    <source>
        <dbReference type="SAM" id="Phobius"/>
    </source>
</evidence>
<evidence type="ECO:0000313" key="3">
    <source>
        <dbReference type="Proteomes" id="UP001162640"/>
    </source>
</evidence>
<dbReference type="Proteomes" id="UP001162640">
    <property type="component" value="Unassembled WGS sequence"/>
</dbReference>
<comment type="caution">
    <text evidence="2">The sequence shown here is derived from an EMBL/GenBank/DDBJ whole genome shotgun (WGS) entry which is preliminary data.</text>
</comment>